<dbReference type="Proteomes" id="UP001324427">
    <property type="component" value="Unassembled WGS sequence"/>
</dbReference>
<gene>
    <name evidence="1" type="ORF">LTR36_008986</name>
</gene>
<comment type="caution">
    <text evidence="1">The sequence shown here is derived from an EMBL/GenBank/DDBJ whole genome shotgun (WGS) entry which is preliminary data.</text>
</comment>
<protein>
    <submittedName>
        <fullName evidence="1">Uncharacterized protein</fullName>
    </submittedName>
</protein>
<keyword evidence="2" id="KW-1185">Reference proteome</keyword>
<name>A0AAV9J6T6_9PEZI</name>
<evidence type="ECO:0000313" key="2">
    <source>
        <dbReference type="Proteomes" id="UP001324427"/>
    </source>
</evidence>
<evidence type="ECO:0000313" key="1">
    <source>
        <dbReference type="EMBL" id="KAK4540655.1"/>
    </source>
</evidence>
<dbReference type="AlphaFoldDB" id="A0AAV9J6T6"/>
<sequence>MVVNLEAFCQCQSWKSENPVPCDGKISSRTLHELEAQKPYGMGTGHVAAIELEAPVI</sequence>
<proteinExistence type="predicted"/>
<accession>A0AAV9J6T6</accession>
<dbReference type="EMBL" id="JAVFHQ010000063">
    <property type="protein sequence ID" value="KAK4540655.1"/>
    <property type="molecule type" value="Genomic_DNA"/>
</dbReference>
<reference evidence="1 2" key="1">
    <citation type="submission" date="2021-11" db="EMBL/GenBank/DDBJ databases">
        <title>Black yeast isolated from Biological Soil Crust.</title>
        <authorList>
            <person name="Kurbessoian T."/>
        </authorList>
    </citation>
    <scope>NUCLEOTIDE SEQUENCE [LARGE SCALE GENOMIC DNA]</scope>
    <source>
        <strain evidence="1 2">CCFEE 5522</strain>
    </source>
</reference>
<organism evidence="1 2">
    <name type="scientific">Oleoguttula mirabilis</name>
    <dbReference type="NCBI Taxonomy" id="1507867"/>
    <lineage>
        <taxon>Eukaryota</taxon>
        <taxon>Fungi</taxon>
        <taxon>Dikarya</taxon>
        <taxon>Ascomycota</taxon>
        <taxon>Pezizomycotina</taxon>
        <taxon>Dothideomycetes</taxon>
        <taxon>Dothideomycetidae</taxon>
        <taxon>Mycosphaerellales</taxon>
        <taxon>Teratosphaeriaceae</taxon>
        <taxon>Oleoguttula</taxon>
    </lineage>
</organism>